<dbReference type="SUPFAM" id="SSF53720">
    <property type="entry name" value="ALDH-like"/>
    <property type="match status" value="1"/>
</dbReference>
<organism evidence="6 7">
    <name type="scientific">Salinisphaera shabanensis E1L3A</name>
    <dbReference type="NCBI Taxonomy" id="1033802"/>
    <lineage>
        <taxon>Bacteria</taxon>
        <taxon>Pseudomonadati</taxon>
        <taxon>Pseudomonadota</taxon>
        <taxon>Gammaproteobacteria</taxon>
        <taxon>Salinisphaerales</taxon>
        <taxon>Salinisphaeraceae</taxon>
        <taxon>Salinisphaera</taxon>
    </lineage>
</organism>
<dbReference type="InterPro" id="IPR016163">
    <property type="entry name" value="Ald_DH_C"/>
</dbReference>
<dbReference type="RefSeq" id="WP_006912971.1">
    <property type="nucleotide sequence ID" value="NZ_AFNV02000029.1"/>
</dbReference>
<reference evidence="6 7" key="2">
    <citation type="journal article" date="2013" name="PLoS ONE">
        <title>INDIGO - INtegrated Data Warehouse of MIcrobial GenOmes with Examples from the Red Sea Extremophiles.</title>
        <authorList>
            <person name="Alam I."/>
            <person name="Antunes A."/>
            <person name="Kamau A.A."/>
            <person name="Ba Alawi W."/>
            <person name="Kalkatawi M."/>
            <person name="Stingl U."/>
            <person name="Bajic V.B."/>
        </authorList>
    </citation>
    <scope>NUCLEOTIDE SEQUENCE [LARGE SCALE GENOMIC DNA]</scope>
    <source>
        <strain evidence="6 7">E1L3A</strain>
    </source>
</reference>
<dbReference type="InterPro" id="IPR016162">
    <property type="entry name" value="Ald_DH_N"/>
</dbReference>
<dbReference type="EC" id="1.2.1.16" evidence="6"/>
<dbReference type="InterPro" id="IPR016161">
    <property type="entry name" value="Ald_DH/histidinol_DH"/>
</dbReference>
<dbReference type="PANTHER" id="PTHR43353:SF5">
    <property type="entry name" value="SUCCINATE-SEMIALDEHYDE DEHYDROGENASE, MITOCHONDRIAL"/>
    <property type="match status" value="1"/>
</dbReference>
<dbReference type="Proteomes" id="UP000006242">
    <property type="component" value="Unassembled WGS sequence"/>
</dbReference>
<protein>
    <submittedName>
        <fullName evidence="6">NADP-dependent succinate-semialdehyde dehydrogenase I protein</fullName>
        <ecNumber evidence="6">1.2.1.16</ecNumber>
    </submittedName>
</protein>
<dbReference type="InterPro" id="IPR050740">
    <property type="entry name" value="Aldehyde_DH_Superfamily"/>
</dbReference>
<evidence type="ECO:0000313" key="7">
    <source>
        <dbReference type="Proteomes" id="UP000006242"/>
    </source>
</evidence>
<feature type="domain" description="Aldehyde dehydrogenase" evidence="5">
    <location>
        <begin position="18"/>
        <end position="476"/>
    </location>
</feature>
<dbReference type="PROSITE" id="PS00070">
    <property type="entry name" value="ALDEHYDE_DEHYDR_CYS"/>
    <property type="match status" value="1"/>
</dbReference>
<dbReference type="FunFam" id="3.40.309.10:FF:000004">
    <property type="entry name" value="Succinate-semialdehyde dehydrogenase I"/>
    <property type="match status" value="1"/>
</dbReference>
<dbReference type="Pfam" id="PF00171">
    <property type="entry name" value="Aldedh"/>
    <property type="match status" value="1"/>
</dbReference>
<evidence type="ECO:0000259" key="5">
    <source>
        <dbReference type="Pfam" id="PF00171"/>
    </source>
</evidence>
<keyword evidence="7" id="KW-1185">Reference proteome</keyword>
<dbReference type="InterPro" id="IPR016160">
    <property type="entry name" value="Ald_DH_CS_CYS"/>
</dbReference>
<proteinExistence type="inferred from homology"/>
<dbReference type="EMBL" id="AFNV02000029">
    <property type="protein sequence ID" value="ERJ17744.1"/>
    <property type="molecule type" value="Genomic_DNA"/>
</dbReference>
<sequence>MTSETELFREQAYVGGRWIDAAEQATRAVDDPATGETIGHIPDLESARLQGAIDAADAAFARWRDTAVTTRADKLLAWYDGMQKNRETLARLMTREQGKPIAEARGEVDYAASFIRWFAEQGRRSNGVNIPAENPDMALGTVEEPVGVVGVITPWNFPLAMITRKAAAALAAGCTVVVKPASETPFSALALAALAEQAGLDDGEFNVVTGDAQRVSEKLCADTRVRALSFTGSTPIGRQLLRDGADTVKRMSMELGGNAPLIVCEDADLDTAVESAIAARFQTSGQDCVAANRMFVHRSLYDEFVERFADRMNALAVGNGFDEASDIGPLIHERAVEKAKALADDAEDNGARVIGRAQANAPGARFFMPTLLADITPEMRIFSEEAFAPLAAVCAFDDDDAVIASANDTEYGLAAYVHTHSDARIRKFMRGLDYGMVGVNTMDITGPHVPFGGMKQSGLGREGAHAGMQEYLETKYYCLGDVPV</sequence>
<feature type="active site" evidence="3">
    <location>
        <position position="254"/>
    </location>
</feature>
<evidence type="ECO:0000313" key="6">
    <source>
        <dbReference type="EMBL" id="ERJ17744.1"/>
    </source>
</evidence>
<comment type="caution">
    <text evidence="6">The sequence shown here is derived from an EMBL/GenBank/DDBJ whole genome shotgun (WGS) entry which is preliminary data.</text>
</comment>
<dbReference type="eggNOG" id="COG1012">
    <property type="taxonomic scope" value="Bacteria"/>
</dbReference>
<reference evidence="6 7" key="1">
    <citation type="journal article" date="2011" name="J. Bacteriol.">
        <title>Genome sequence of Salinisphaera shabanensis, a gammaproteobacterium from the harsh, variable environment of the brine-seawater interface of the Shaban Deep in the Red Sea.</title>
        <authorList>
            <person name="Antunes A."/>
            <person name="Alam I."/>
            <person name="Bajic V.B."/>
            <person name="Stingl U."/>
        </authorList>
    </citation>
    <scope>NUCLEOTIDE SEQUENCE [LARGE SCALE GENOMIC DNA]</scope>
    <source>
        <strain evidence="6 7">E1L3A</strain>
    </source>
</reference>
<dbReference type="STRING" id="1033802.SSPSH_003428"/>
<dbReference type="FunFam" id="3.40.605.10:FF:000005">
    <property type="entry name" value="Succinate-semialdehyde dehydrogenase I"/>
    <property type="match status" value="1"/>
</dbReference>
<gene>
    <name evidence="6" type="ORF">SSPSH_003428</name>
</gene>
<dbReference type="GO" id="GO:0009013">
    <property type="term" value="F:succinate-semialdehyde dehydrogenase [NAD(P)+] activity"/>
    <property type="evidence" value="ECO:0007669"/>
    <property type="project" value="UniProtKB-EC"/>
</dbReference>
<evidence type="ECO:0000256" key="3">
    <source>
        <dbReference type="PROSITE-ProRule" id="PRU10007"/>
    </source>
</evidence>
<dbReference type="PROSITE" id="PS00687">
    <property type="entry name" value="ALDEHYDE_DEHYDR_GLU"/>
    <property type="match status" value="1"/>
</dbReference>
<dbReference type="AlphaFoldDB" id="F7Q893"/>
<dbReference type="InterPro" id="IPR015590">
    <property type="entry name" value="Aldehyde_DH_dom"/>
</dbReference>
<keyword evidence="2 4" id="KW-0560">Oxidoreductase</keyword>
<dbReference type="PANTHER" id="PTHR43353">
    <property type="entry name" value="SUCCINATE-SEMIALDEHYDE DEHYDROGENASE, MITOCHONDRIAL"/>
    <property type="match status" value="1"/>
</dbReference>
<comment type="similarity">
    <text evidence="1 4">Belongs to the aldehyde dehydrogenase family.</text>
</comment>
<dbReference type="OrthoDB" id="9812625at2"/>
<dbReference type="CDD" id="cd07103">
    <property type="entry name" value="ALDH_F5_SSADH_GabD"/>
    <property type="match status" value="1"/>
</dbReference>
<name>F7Q893_9GAMM</name>
<evidence type="ECO:0000256" key="4">
    <source>
        <dbReference type="RuleBase" id="RU003345"/>
    </source>
</evidence>
<evidence type="ECO:0000256" key="1">
    <source>
        <dbReference type="ARBA" id="ARBA00009986"/>
    </source>
</evidence>
<dbReference type="Gene3D" id="3.40.309.10">
    <property type="entry name" value="Aldehyde Dehydrogenase, Chain A, domain 2"/>
    <property type="match status" value="1"/>
</dbReference>
<evidence type="ECO:0000256" key="2">
    <source>
        <dbReference type="ARBA" id="ARBA00023002"/>
    </source>
</evidence>
<accession>F7Q893</accession>
<dbReference type="Gene3D" id="3.40.605.10">
    <property type="entry name" value="Aldehyde Dehydrogenase, Chain A, domain 1"/>
    <property type="match status" value="1"/>
</dbReference>
<dbReference type="InterPro" id="IPR029510">
    <property type="entry name" value="Ald_DH_CS_GLU"/>
</dbReference>